<evidence type="ECO:0000313" key="3">
    <source>
        <dbReference type="Proteomes" id="UP000185151"/>
    </source>
</evidence>
<dbReference type="AlphaFoldDB" id="A0A1N6KYL1"/>
<keyword evidence="1" id="KW-0812">Transmembrane</keyword>
<feature type="transmembrane region" description="Helical" evidence="1">
    <location>
        <begin position="42"/>
        <end position="60"/>
    </location>
</feature>
<sequence>MKSFKIGPDRTVRSKRGKIDIHRGNMQENDVAKQPALGRITVGYLLSVTAATTCIFGWALGRAILHRSEDGLLLPISGTLFVILTDCFTFPLLWLPAMLLSAVPCSLLFVITQRWQISNLIFYVIAGVSIGLVSALIVVHLTHNWSWYTDTPNSAPLDIWHEFLSISKLFGAAGAVAGSVFWLVAARLFRGN</sequence>
<keyword evidence="3" id="KW-1185">Reference proteome</keyword>
<proteinExistence type="predicted"/>
<reference evidence="2 3" key="1">
    <citation type="submission" date="2016-11" db="EMBL/GenBank/DDBJ databases">
        <authorList>
            <person name="Jaros S."/>
            <person name="Januszkiewicz K."/>
            <person name="Wedrychowicz H."/>
        </authorList>
    </citation>
    <scope>NUCLEOTIDE SEQUENCE [LARGE SCALE GENOMIC DNA]</scope>
    <source>
        <strain evidence="2 3">GAS95</strain>
    </source>
</reference>
<feature type="transmembrane region" description="Helical" evidence="1">
    <location>
        <begin position="163"/>
        <end position="185"/>
    </location>
</feature>
<evidence type="ECO:0000256" key="1">
    <source>
        <dbReference type="SAM" id="Phobius"/>
    </source>
</evidence>
<protein>
    <submittedName>
        <fullName evidence="2">Uncharacterized protein</fullName>
    </submittedName>
</protein>
<accession>A0A1N6KYL1</accession>
<dbReference type="Proteomes" id="UP000185151">
    <property type="component" value="Unassembled WGS sequence"/>
</dbReference>
<name>A0A1N6KYL1_9BURK</name>
<gene>
    <name evidence="2" type="ORF">SAMN05444165_5257</name>
</gene>
<dbReference type="RefSeq" id="WP_143788463.1">
    <property type="nucleotide sequence ID" value="NZ_FSRU01000002.1"/>
</dbReference>
<feature type="transmembrane region" description="Helical" evidence="1">
    <location>
        <begin position="80"/>
        <end position="111"/>
    </location>
</feature>
<evidence type="ECO:0000313" key="2">
    <source>
        <dbReference type="EMBL" id="SIO61516.1"/>
    </source>
</evidence>
<feature type="transmembrane region" description="Helical" evidence="1">
    <location>
        <begin position="120"/>
        <end position="143"/>
    </location>
</feature>
<dbReference type="EMBL" id="FSRU01000002">
    <property type="protein sequence ID" value="SIO61516.1"/>
    <property type="molecule type" value="Genomic_DNA"/>
</dbReference>
<keyword evidence="1" id="KW-1133">Transmembrane helix</keyword>
<keyword evidence="1" id="KW-0472">Membrane</keyword>
<organism evidence="2 3">
    <name type="scientific">Paraburkholderia phenazinium</name>
    <dbReference type="NCBI Taxonomy" id="60549"/>
    <lineage>
        <taxon>Bacteria</taxon>
        <taxon>Pseudomonadati</taxon>
        <taxon>Pseudomonadota</taxon>
        <taxon>Betaproteobacteria</taxon>
        <taxon>Burkholderiales</taxon>
        <taxon>Burkholderiaceae</taxon>
        <taxon>Paraburkholderia</taxon>
    </lineage>
</organism>